<organism evidence="2">
    <name type="scientific">Siphoviridae sp. ctJyX12</name>
    <dbReference type="NCBI Taxonomy" id="2827840"/>
    <lineage>
        <taxon>Viruses</taxon>
        <taxon>Duplodnaviria</taxon>
        <taxon>Heunggongvirae</taxon>
        <taxon>Uroviricota</taxon>
        <taxon>Caudoviricetes</taxon>
    </lineage>
</organism>
<reference evidence="2" key="1">
    <citation type="journal article" date="2021" name="Proc. Natl. Acad. Sci. U.S.A.">
        <title>A Catalog of Tens of Thousands of Viruses from Human Metagenomes Reveals Hidden Associations with Chronic Diseases.</title>
        <authorList>
            <person name="Tisza M.J."/>
            <person name="Buck C.B."/>
        </authorList>
    </citation>
    <scope>NUCLEOTIDE SEQUENCE</scope>
    <source>
        <strain evidence="2">CtJyX12</strain>
    </source>
</reference>
<evidence type="ECO:0000313" key="2">
    <source>
        <dbReference type="EMBL" id="DAF53081.1"/>
    </source>
</evidence>
<feature type="region of interest" description="Disordered" evidence="1">
    <location>
        <begin position="1"/>
        <end position="60"/>
    </location>
</feature>
<protein>
    <submittedName>
        <fullName evidence="2">Uncharacterized protein</fullName>
    </submittedName>
</protein>
<accession>A0A8S5SQ01</accession>
<proteinExistence type="predicted"/>
<sequence length="60" mass="6524">MRGKGTPLRPPRAVREADRRRSRGAGLGRIRPVPRPPLPVPAHANRRAPVNEQDGSGNAQ</sequence>
<dbReference type="EMBL" id="BK032646">
    <property type="protein sequence ID" value="DAF53081.1"/>
    <property type="molecule type" value="Genomic_DNA"/>
</dbReference>
<evidence type="ECO:0000256" key="1">
    <source>
        <dbReference type="SAM" id="MobiDB-lite"/>
    </source>
</evidence>
<name>A0A8S5SQ01_9CAUD</name>